<accession>A0A6N8F1Z3</accession>
<gene>
    <name evidence="1" type="ORF">GNQ08_27055</name>
</gene>
<sequence length="120" mass="13646">MEQVISAIKRIRCHVITDEYKLHNMIAQQLTAAGISFKHEVPLAPRNRIDFLTDDGIGIEAKKGKPNEQSVFKQLERYTGFDEVKGLILVIERYMDLPEIINGKPVVSIGLRKLWGISSR</sequence>
<dbReference type="Proteomes" id="UP000442469">
    <property type="component" value="Unassembled WGS sequence"/>
</dbReference>
<dbReference type="EMBL" id="WNZZ01000034">
    <property type="protein sequence ID" value="MUG26024.1"/>
    <property type="molecule type" value="Genomic_DNA"/>
</dbReference>
<dbReference type="AlphaFoldDB" id="A0A6N8F1Z3"/>
<proteinExistence type="predicted"/>
<dbReference type="RefSeq" id="WP_155621265.1">
    <property type="nucleotide sequence ID" value="NZ_WNZZ01000034.1"/>
</dbReference>
<reference evidence="1 2" key="1">
    <citation type="submission" date="2019-11" db="EMBL/GenBank/DDBJ databases">
        <title>Draft genome sequences of five Paenibacillus species of dairy origin.</title>
        <authorList>
            <person name="Olajide A.M."/>
            <person name="Chen S."/>
            <person name="Lapointe G."/>
        </authorList>
    </citation>
    <scope>NUCLEOTIDE SEQUENCE [LARGE SCALE GENOMIC DNA]</scope>
    <source>
        <strain evidence="1 2">3CT49</strain>
    </source>
</reference>
<evidence type="ECO:0000313" key="2">
    <source>
        <dbReference type="Proteomes" id="UP000442469"/>
    </source>
</evidence>
<comment type="caution">
    <text evidence="1">The sequence shown here is derived from an EMBL/GenBank/DDBJ whole genome shotgun (WGS) entry which is preliminary data.</text>
</comment>
<organism evidence="1 2">
    <name type="scientific">Paenibacillus macerans</name>
    <name type="common">Bacillus macerans</name>
    <dbReference type="NCBI Taxonomy" id="44252"/>
    <lineage>
        <taxon>Bacteria</taxon>
        <taxon>Bacillati</taxon>
        <taxon>Bacillota</taxon>
        <taxon>Bacilli</taxon>
        <taxon>Bacillales</taxon>
        <taxon>Paenibacillaceae</taxon>
        <taxon>Paenibacillus</taxon>
    </lineage>
</organism>
<name>A0A6N8F1Z3_PAEMA</name>
<protein>
    <recommendedName>
        <fullName evidence="3">DUF4143 domain-containing protein</fullName>
    </recommendedName>
</protein>
<evidence type="ECO:0008006" key="3">
    <source>
        <dbReference type="Google" id="ProtNLM"/>
    </source>
</evidence>
<evidence type="ECO:0000313" key="1">
    <source>
        <dbReference type="EMBL" id="MUG26024.1"/>
    </source>
</evidence>